<feature type="chain" id="PRO_5040835266" description="Lipoprotein" evidence="1">
    <location>
        <begin position="22"/>
        <end position="188"/>
    </location>
</feature>
<evidence type="ECO:0000313" key="3">
    <source>
        <dbReference type="Proteomes" id="UP001151081"/>
    </source>
</evidence>
<sequence length="188" mass="19719">MPCAEPLFRAAFLATMLGALAGCAKPPETVYFVAVGARDEVPKARGACRIAEARPSAPVHFDPAGQTYEAVDPGRVRIPCEQGVVVLDVRRPSRVRVDTTQAAKRGDLLVMELQAFDDAGARLSLGRAPVAWSFTGALGPRRPPACTGAETACAPENAGYAVAFDEGEGQVLARFGGLSSRIVVTVLP</sequence>
<name>A0A9X4AVI4_9BACT</name>
<dbReference type="Proteomes" id="UP001151081">
    <property type="component" value="Unassembled WGS sequence"/>
</dbReference>
<dbReference type="RefSeq" id="WP_272425481.1">
    <property type="nucleotide sequence ID" value="NZ_JAGTJJ010000037.1"/>
</dbReference>
<evidence type="ECO:0000256" key="1">
    <source>
        <dbReference type="SAM" id="SignalP"/>
    </source>
</evidence>
<gene>
    <name evidence="2" type="ORF">KEG57_37840</name>
</gene>
<proteinExistence type="predicted"/>
<feature type="signal peptide" evidence="1">
    <location>
        <begin position="1"/>
        <end position="21"/>
    </location>
</feature>
<evidence type="ECO:0008006" key="4">
    <source>
        <dbReference type="Google" id="ProtNLM"/>
    </source>
</evidence>
<evidence type="ECO:0000313" key="2">
    <source>
        <dbReference type="EMBL" id="MDC3986303.1"/>
    </source>
</evidence>
<dbReference type="EMBL" id="JAGTJJ010000037">
    <property type="protein sequence ID" value="MDC3986303.1"/>
    <property type="molecule type" value="Genomic_DNA"/>
</dbReference>
<dbReference type="AlphaFoldDB" id="A0A9X4AVI4"/>
<organism evidence="2 3">
    <name type="scientific">Polyangium jinanense</name>
    <dbReference type="NCBI Taxonomy" id="2829994"/>
    <lineage>
        <taxon>Bacteria</taxon>
        <taxon>Pseudomonadati</taxon>
        <taxon>Myxococcota</taxon>
        <taxon>Polyangia</taxon>
        <taxon>Polyangiales</taxon>
        <taxon>Polyangiaceae</taxon>
        <taxon>Polyangium</taxon>
    </lineage>
</organism>
<comment type="caution">
    <text evidence="2">The sequence shown here is derived from an EMBL/GenBank/DDBJ whole genome shotgun (WGS) entry which is preliminary data.</text>
</comment>
<keyword evidence="3" id="KW-1185">Reference proteome</keyword>
<protein>
    <recommendedName>
        <fullName evidence="4">Lipoprotein</fullName>
    </recommendedName>
</protein>
<accession>A0A9X4AVI4</accession>
<reference evidence="2 3" key="1">
    <citation type="submission" date="2021-04" db="EMBL/GenBank/DDBJ databases">
        <title>Genome analysis of Polyangium sp.</title>
        <authorList>
            <person name="Li Y."/>
            <person name="Wang J."/>
        </authorList>
    </citation>
    <scope>NUCLEOTIDE SEQUENCE [LARGE SCALE GENOMIC DNA]</scope>
    <source>
        <strain evidence="2 3">SDU14</strain>
    </source>
</reference>
<keyword evidence="1" id="KW-0732">Signal</keyword>